<keyword evidence="10" id="KW-0012">Acyltransferase</keyword>
<evidence type="ECO:0000256" key="4">
    <source>
        <dbReference type="ARBA" id="ARBA00022490"/>
    </source>
</evidence>
<dbReference type="FunFam" id="3.30.559.10:FF:000015">
    <property type="entry name" value="Spermidine hydroxycinnamoyl transferase"/>
    <property type="match status" value="1"/>
</dbReference>
<accession>A0A6A1VIQ8</accession>
<evidence type="ECO:0000256" key="1">
    <source>
        <dbReference type="ARBA" id="ARBA00004245"/>
    </source>
</evidence>
<evidence type="ECO:0000313" key="12">
    <source>
        <dbReference type="Proteomes" id="UP000516437"/>
    </source>
</evidence>
<dbReference type="EMBL" id="RXIC02000024">
    <property type="protein sequence ID" value="KAB1211807.1"/>
    <property type="molecule type" value="Genomic_DNA"/>
</dbReference>
<evidence type="ECO:0000256" key="3">
    <source>
        <dbReference type="ARBA" id="ARBA00010121"/>
    </source>
</evidence>
<dbReference type="SUPFAM" id="SSF53067">
    <property type="entry name" value="Actin-like ATPase domain"/>
    <property type="match status" value="2"/>
</dbReference>
<protein>
    <submittedName>
        <fullName evidence="11">Omega-hydroxypalmitate O-feruloyl transferase</fullName>
    </submittedName>
</protein>
<dbReference type="GO" id="GO:0005856">
    <property type="term" value="C:cytoskeleton"/>
    <property type="evidence" value="ECO:0007669"/>
    <property type="project" value="UniProtKB-SubCell"/>
</dbReference>
<dbReference type="Gene3D" id="3.90.640.10">
    <property type="entry name" value="Actin, Chain A, domain 4"/>
    <property type="match status" value="1"/>
</dbReference>
<dbReference type="Pfam" id="PF00022">
    <property type="entry name" value="Actin"/>
    <property type="match status" value="1"/>
</dbReference>
<sequence length="821" mass="91969">MSSAALPGRISYLRIPLCGGKAYASDLVVGEACADLRHQLDISYPVNNGIVQNWEDMGHVWDHAFFNELKIDPTECKILLTDPPLNPSKNREKMVETMFEKYNFAGAFIQIQAVLTLYAQGLLTGLVIDSGDGVTHVVPVVDGYSFPHLTKRMNVAGRHITSYLVDLLSRRGYAMNRTADFETVREIKEKLCYISYDYKREYQLGLETTILVKNYTLPDGRVIKVGTERFQAPEALFTPELIDVEGDGMADMVFRCIQEMDIDNRMMLYQHIVLSGGSTMYPGLPSRLEREILDRYLEVVLKGNKDGLKYNRLSEFGIRKHVFLLYMLRKHDLIAFKTPDCGSFVSFSLKLSFLNVLGLRLENRDHGGGRANNQIEPKKQVAELEAQAIMESANGDVLHLSVKQGEPTLVPPAEKTEKGLYFLSNLDQNIAVIVRTIYCFKSDEKGNEKAGEVMRDALKRVLVHYYPLAGRLTISSEGKLIVDCTGEGAVFVEAEANCKMEEIGDITKPDPDTLAKLVYDIPGAKNILEMPPLVAQVTKFRCGGFALGLCMNHCMFDGIGAMEFVNSWGETARGLPLAVPPFLNRCILKARSPPKTQYLHQEFAEIEDKARISDVYRDEMVYKSFCFGPEELDQLKMKAMENGVLDKCTTFEALSGFVWKARTKALKFLPDQQTKLLFAVDGRAKFNPPLPNGYFGNGIVLTNSICEAGELMENPLSFAVGLVQDAIKIITDGYMRSAIDYFELTRARPSLASTLLITTWSRLSFHTTDFGWGEPVLSGPVALPEKEVILFLSHGKERRSINVLLGMPTSAMKIFEELMKN</sequence>
<gene>
    <name evidence="11" type="ORF">CJ030_MR6G006595</name>
</gene>
<keyword evidence="5 11" id="KW-0808">Transferase</keyword>
<dbReference type="Gene3D" id="3.30.420.40">
    <property type="match status" value="2"/>
</dbReference>
<dbReference type="PANTHER" id="PTHR11937">
    <property type="entry name" value="ACTIN"/>
    <property type="match status" value="1"/>
</dbReference>
<keyword evidence="7" id="KW-0067">ATP-binding</keyword>
<dbReference type="InterPro" id="IPR023213">
    <property type="entry name" value="CAT-like_dom_sf"/>
</dbReference>
<organism evidence="11 12">
    <name type="scientific">Morella rubra</name>
    <name type="common">Chinese bayberry</name>
    <dbReference type="NCBI Taxonomy" id="262757"/>
    <lineage>
        <taxon>Eukaryota</taxon>
        <taxon>Viridiplantae</taxon>
        <taxon>Streptophyta</taxon>
        <taxon>Embryophyta</taxon>
        <taxon>Tracheophyta</taxon>
        <taxon>Spermatophyta</taxon>
        <taxon>Magnoliopsida</taxon>
        <taxon>eudicotyledons</taxon>
        <taxon>Gunneridae</taxon>
        <taxon>Pentapetalae</taxon>
        <taxon>rosids</taxon>
        <taxon>fabids</taxon>
        <taxon>Fagales</taxon>
        <taxon>Myricaceae</taxon>
        <taxon>Morella</taxon>
    </lineage>
</organism>
<dbReference type="AlphaFoldDB" id="A0A6A1VIQ8"/>
<evidence type="ECO:0000313" key="11">
    <source>
        <dbReference type="EMBL" id="KAB1211807.1"/>
    </source>
</evidence>
<dbReference type="SMART" id="SM00268">
    <property type="entry name" value="ACTIN"/>
    <property type="match status" value="1"/>
</dbReference>
<dbReference type="Gene3D" id="3.30.559.10">
    <property type="entry name" value="Chloramphenicol acetyltransferase-like domain"/>
    <property type="match status" value="2"/>
</dbReference>
<dbReference type="Pfam" id="PF02458">
    <property type="entry name" value="Transferase"/>
    <property type="match status" value="1"/>
</dbReference>
<evidence type="ECO:0000256" key="7">
    <source>
        <dbReference type="ARBA" id="ARBA00022840"/>
    </source>
</evidence>
<comment type="caution">
    <text evidence="11">The sequence shown here is derived from an EMBL/GenBank/DDBJ whole genome shotgun (WGS) entry which is preliminary data.</text>
</comment>
<comment type="similarity">
    <text evidence="3">Belongs to the actin family. ARP2 subfamily.</text>
</comment>
<dbReference type="InterPro" id="IPR043129">
    <property type="entry name" value="ATPase_NBD"/>
</dbReference>
<dbReference type="Proteomes" id="UP000516437">
    <property type="component" value="Chromosome 6"/>
</dbReference>
<keyword evidence="4" id="KW-0963">Cytoplasm</keyword>
<dbReference type="PRINTS" id="PR00190">
    <property type="entry name" value="ACTIN"/>
</dbReference>
<keyword evidence="6" id="KW-0547">Nucleotide-binding</keyword>
<comment type="subcellular location">
    <subcellularLocation>
        <location evidence="1">Cytoplasm</location>
        <location evidence="1">Cytoskeleton</location>
    </subcellularLocation>
</comment>
<keyword evidence="12" id="KW-1185">Reference proteome</keyword>
<comment type="similarity">
    <text evidence="2">Belongs to the plant acyltransferase family.</text>
</comment>
<proteinExistence type="inferred from homology"/>
<dbReference type="InterPro" id="IPR004000">
    <property type="entry name" value="Actin"/>
</dbReference>
<dbReference type="FunFam" id="3.90.640.10:FF:000005">
    <property type="entry name" value="Actin-related protein 2"/>
    <property type="match status" value="1"/>
</dbReference>
<evidence type="ECO:0000256" key="5">
    <source>
        <dbReference type="ARBA" id="ARBA00022679"/>
    </source>
</evidence>
<dbReference type="FunFam" id="3.30.559.10:FF:000008">
    <property type="entry name" value="Tryptamine hydroxycinnamoyl transferase"/>
    <property type="match status" value="1"/>
</dbReference>
<dbReference type="GO" id="GO:0003779">
    <property type="term" value="F:actin binding"/>
    <property type="evidence" value="ECO:0007669"/>
    <property type="project" value="UniProtKB-KW"/>
</dbReference>
<keyword evidence="9" id="KW-0206">Cytoskeleton</keyword>
<name>A0A6A1VIQ8_9ROSI</name>
<dbReference type="GO" id="GO:0005524">
    <property type="term" value="F:ATP binding"/>
    <property type="evidence" value="ECO:0007669"/>
    <property type="project" value="UniProtKB-KW"/>
</dbReference>
<reference evidence="11 12" key="1">
    <citation type="journal article" date="2019" name="Plant Biotechnol. J.">
        <title>The red bayberry genome and genetic basis of sex determination.</title>
        <authorList>
            <person name="Jia H.M."/>
            <person name="Jia H.J."/>
            <person name="Cai Q.L."/>
            <person name="Wang Y."/>
            <person name="Zhao H.B."/>
            <person name="Yang W.F."/>
            <person name="Wang G.Y."/>
            <person name="Li Y.H."/>
            <person name="Zhan D.L."/>
            <person name="Shen Y.T."/>
            <person name="Niu Q.F."/>
            <person name="Chang L."/>
            <person name="Qiu J."/>
            <person name="Zhao L."/>
            <person name="Xie H.B."/>
            <person name="Fu W.Y."/>
            <person name="Jin J."/>
            <person name="Li X.W."/>
            <person name="Jiao Y."/>
            <person name="Zhou C.C."/>
            <person name="Tu T."/>
            <person name="Chai C.Y."/>
            <person name="Gao J.L."/>
            <person name="Fan L.J."/>
            <person name="van de Weg E."/>
            <person name="Wang J.Y."/>
            <person name="Gao Z.S."/>
        </authorList>
    </citation>
    <scope>NUCLEOTIDE SEQUENCE [LARGE SCALE GENOMIC DNA]</scope>
    <source>
        <tissue evidence="11">Leaves</tissue>
    </source>
</reference>
<evidence type="ECO:0000256" key="9">
    <source>
        <dbReference type="ARBA" id="ARBA00023212"/>
    </source>
</evidence>
<evidence type="ECO:0000256" key="6">
    <source>
        <dbReference type="ARBA" id="ARBA00022741"/>
    </source>
</evidence>
<dbReference type="OrthoDB" id="671439at2759"/>
<evidence type="ECO:0000256" key="2">
    <source>
        <dbReference type="ARBA" id="ARBA00009861"/>
    </source>
</evidence>
<dbReference type="FunFam" id="3.30.420.40:FF:000050">
    <property type="entry name" value="Actin, alpha skeletal muscle"/>
    <property type="match status" value="1"/>
</dbReference>
<keyword evidence="8" id="KW-0009">Actin-binding</keyword>
<dbReference type="GO" id="GO:0016747">
    <property type="term" value="F:acyltransferase activity, transferring groups other than amino-acyl groups"/>
    <property type="evidence" value="ECO:0007669"/>
    <property type="project" value="UniProtKB-ARBA"/>
</dbReference>
<evidence type="ECO:0000256" key="8">
    <source>
        <dbReference type="ARBA" id="ARBA00023203"/>
    </source>
</evidence>
<evidence type="ECO:0000256" key="10">
    <source>
        <dbReference type="ARBA" id="ARBA00023315"/>
    </source>
</evidence>